<evidence type="ECO:0000256" key="1">
    <source>
        <dbReference type="SAM" id="MobiDB-lite"/>
    </source>
</evidence>
<accession>A0ABR4CNZ5</accession>
<proteinExistence type="predicted"/>
<gene>
    <name evidence="2" type="ORF">VTL71DRAFT_12769</name>
</gene>
<dbReference type="EMBL" id="JAZHXI010000005">
    <property type="protein sequence ID" value="KAL2071534.1"/>
    <property type="molecule type" value="Genomic_DNA"/>
</dbReference>
<feature type="region of interest" description="Disordered" evidence="1">
    <location>
        <begin position="48"/>
        <end position="75"/>
    </location>
</feature>
<sequence length="75" mass="8426">MWTKVRCWIKEELSSQNGKAGCKGRSDRFDYRSCFVDMATDIETTSNHGVKVGKSSAEQPAKTDQILEGVTRVRT</sequence>
<organism evidence="2 3">
    <name type="scientific">Oculimacula yallundae</name>
    <dbReference type="NCBI Taxonomy" id="86028"/>
    <lineage>
        <taxon>Eukaryota</taxon>
        <taxon>Fungi</taxon>
        <taxon>Dikarya</taxon>
        <taxon>Ascomycota</taxon>
        <taxon>Pezizomycotina</taxon>
        <taxon>Leotiomycetes</taxon>
        <taxon>Helotiales</taxon>
        <taxon>Ploettnerulaceae</taxon>
        <taxon>Oculimacula</taxon>
    </lineage>
</organism>
<comment type="caution">
    <text evidence="2">The sequence shown here is derived from an EMBL/GenBank/DDBJ whole genome shotgun (WGS) entry which is preliminary data.</text>
</comment>
<name>A0ABR4CNZ5_9HELO</name>
<reference evidence="2 3" key="1">
    <citation type="journal article" date="2024" name="Commun. Biol.">
        <title>Comparative genomic analysis of thermophilic fungi reveals convergent evolutionary adaptations and gene losses.</title>
        <authorList>
            <person name="Steindorff A.S."/>
            <person name="Aguilar-Pontes M.V."/>
            <person name="Robinson A.J."/>
            <person name="Andreopoulos B."/>
            <person name="LaButti K."/>
            <person name="Kuo A."/>
            <person name="Mondo S."/>
            <person name="Riley R."/>
            <person name="Otillar R."/>
            <person name="Haridas S."/>
            <person name="Lipzen A."/>
            <person name="Grimwood J."/>
            <person name="Schmutz J."/>
            <person name="Clum A."/>
            <person name="Reid I.D."/>
            <person name="Moisan M.C."/>
            <person name="Butler G."/>
            <person name="Nguyen T.T.M."/>
            <person name="Dewar K."/>
            <person name="Conant G."/>
            <person name="Drula E."/>
            <person name="Henrissat B."/>
            <person name="Hansel C."/>
            <person name="Singer S."/>
            <person name="Hutchinson M.I."/>
            <person name="de Vries R.P."/>
            <person name="Natvig D.O."/>
            <person name="Powell A.J."/>
            <person name="Tsang A."/>
            <person name="Grigoriev I.V."/>
        </authorList>
    </citation>
    <scope>NUCLEOTIDE SEQUENCE [LARGE SCALE GENOMIC DNA]</scope>
    <source>
        <strain evidence="2 3">CBS 494.80</strain>
    </source>
</reference>
<dbReference type="Proteomes" id="UP001595075">
    <property type="component" value="Unassembled WGS sequence"/>
</dbReference>
<evidence type="ECO:0000313" key="2">
    <source>
        <dbReference type="EMBL" id="KAL2071534.1"/>
    </source>
</evidence>
<protein>
    <submittedName>
        <fullName evidence="2">Uncharacterized protein</fullName>
    </submittedName>
</protein>
<evidence type="ECO:0000313" key="3">
    <source>
        <dbReference type="Proteomes" id="UP001595075"/>
    </source>
</evidence>
<keyword evidence="3" id="KW-1185">Reference proteome</keyword>